<gene>
    <name evidence="3" type="ORF">J5N97_003846</name>
</gene>
<dbReference type="PANTHER" id="PTHR10151">
    <property type="entry name" value="ECTONUCLEOTIDE PYROPHOSPHATASE/PHOSPHODIESTERASE"/>
    <property type="match status" value="1"/>
</dbReference>
<evidence type="ECO:0000313" key="3">
    <source>
        <dbReference type="EMBL" id="KAJ0985490.1"/>
    </source>
</evidence>
<keyword evidence="4" id="KW-1185">Reference proteome</keyword>
<sequence>MASTPFSVLTPPSTTTTTTTTHSSLSEEASNPSMALLSSSQLPSPAPQRHSSSPILFTTLLITTCVSIASAMAFAFLLFSSPSHVSASTIISSSFARPLTKLPHPVVLLVSSDGFRYGYQFKAPNPNIHRLISNGTEAEAGLIPVFPSLTFPNHYSIVTGLYPAYHGIINNQFTDPISGEAFSMASHEPSWWLGEPVWETVVNHGLNAATFFWPGSEVKKGSWTCSPEFCRQYNGSVPFEQRVDAILDYFDLPINEIPSLMTLYFEDPDHQGHQFGPDDPTITEAVVHVDELLGRLIAGLEKRGVFQDVTLILLGDHGMVGTCDKKIIFLDDLAPWIDVPSDWVQSLSPLLAITPPSGFSASQVVEKMNEGLSSGKVGNGEHVKMYLKEDLPERLHYSASYRIPPIIGLVAEGYKVEMRRAESEKECGGAHGYDNALFSMRSIFVAHGPQFARGRKIPSFENVEIYNLIASILKLKGAPNNGSSSFSDFVLLPFA</sequence>
<dbReference type="AlphaFoldDB" id="A0A9D5D4Y0"/>
<dbReference type="InterPro" id="IPR002591">
    <property type="entry name" value="Phosphodiest/P_Trfase"/>
</dbReference>
<feature type="region of interest" description="Disordered" evidence="1">
    <location>
        <begin position="1"/>
        <end position="30"/>
    </location>
</feature>
<comment type="caution">
    <text evidence="3">The sequence shown here is derived from an EMBL/GenBank/DDBJ whole genome shotgun (WGS) entry which is preliminary data.</text>
</comment>
<keyword evidence="2" id="KW-1133">Transmembrane helix</keyword>
<dbReference type="OrthoDB" id="415411at2759"/>
<organism evidence="3 4">
    <name type="scientific">Dioscorea zingiberensis</name>
    <dbReference type="NCBI Taxonomy" id="325984"/>
    <lineage>
        <taxon>Eukaryota</taxon>
        <taxon>Viridiplantae</taxon>
        <taxon>Streptophyta</taxon>
        <taxon>Embryophyta</taxon>
        <taxon>Tracheophyta</taxon>
        <taxon>Spermatophyta</taxon>
        <taxon>Magnoliopsida</taxon>
        <taxon>Liliopsida</taxon>
        <taxon>Dioscoreales</taxon>
        <taxon>Dioscoreaceae</taxon>
        <taxon>Dioscorea</taxon>
    </lineage>
</organism>
<dbReference type="GO" id="GO:0016787">
    <property type="term" value="F:hydrolase activity"/>
    <property type="evidence" value="ECO:0007669"/>
    <property type="project" value="UniProtKB-ARBA"/>
</dbReference>
<dbReference type="CDD" id="cd16018">
    <property type="entry name" value="Enpp"/>
    <property type="match status" value="1"/>
</dbReference>
<evidence type="ECO:0000313" key="4">
    <source>
        <dbReference type="Proteomes" id="UP001085076"/>
    </source>
</evidence>
<dbReference type="SUPFAM" id="SSF53649">
    <property type="entry name" value="Alkaline phosphatase-like"/>
    <property type="match status" value="1"/>
</dbReference>
<name>A0A9D5D4Y0_9LILI</name>
<dbReference type="Gene3D" id="3.40.720.10">
    <property type="entry name" value="Alkaline Phosphatase, subunit A"/>
    <property type="match status" value="1"/>
</dbReference>
<dbReference type="Proteomes" id="UP001085076">
    <property type="component" value="Miscellaneous, Linkage group lg01"/>
</dbReference>
<dbReference type="Gene3D" id="3.30.1360.180">
    <property type="match status" value="1"/>
</dbReference>
<evidence type="ECO:0000256" key="1">
    <source>
        <dbReference type="SAM" id="MobiDB-lite"/>
    </source>
</evidence>
<evidence type="ECO:0000256" key="2">
    <source>
        <dbReference type="SAM" id="Phobius"/>
    </source>
</evidence>
<dbReference type="Pfam" id="PF01663">
    <property type="entry name" value="Phosphodiest"/>
    <property type="match status" value="1"/>
</dbReference>
<protein>
    <submittedName>
        <fullName evidence="3">Uncharacterized protein</fullName>
    </submittedName>
</protein>
<dbReference type="FunFam" id="3.40.720.10:FF:000033">
    <property type="entry name" value="Alkaline-phosphatase-like family protein"/>
    <property type="match status" value="1"/>
</dbReference>
<keyword evidence="2" id="KW-0472">Membrane</keyword>
<dbReference type="GO" id="GO:0005773">
    <property type="term" value="C:vacuole"/>
    <property type="evidence" value="ECO:0007669"/>
    <property type="project" value="TreeGrafter"/>
</dbReference>
<feature type="transmembrane region" description="Helical" evidence="2">
    <location>
        <begin position="55"/>
        <end position="79"/>
    </location>
</feature>
<reference evidence="3" key="2">
    <citation type="journal article" date="2022" name="Hortic Res">
        <title>The genome of Dioscorea zingiberensis sheds light on the biosynthesis, origin and evolution of the medicinally important diosgenin saponins.</title>
        <authorList>
            <person name="Li Y."/>
            <person name="Tan C."/>
            <person name="Li Z."/>
            <person name="Guo J."/>
            <person name="Li S."/>
            <person name="Chen X."/>
            <person name="Wang C."/>
            <person name="Dai X."/>
            <person name="Yang H."/>
            <person name="Song W."/>
            <person name="Hou L."/>
            <person name="Xu J."/>
            <person name="Tong Z."/>
            <person name="Xu A."/>
            <person name="Yuan X."/>
            <person name="Wang W."/>
            <person name="Yang Q."/>
            <person name="Chen L."/>
            <person name="Sun Z."/>
            <person name="Wang K."/>
            <person name="Pan B."/>
            <person name="Chen J."/>
            <person name="Bao Y."/>
            <person name="Liu F."/>
            <person name="Qi X."/>
            <person name="Gang D.R."/>
            <person name="Wen J."/>
            <person name="Li J."/>
        </authorList>
    </citation>
    <scope>NUCLEOTIDE SEQUENCE</scope>
    <source>
        <strain evidence="3">Dzin_1.0</strain>
    </source>
</reference>
<keyword evidence="2" id="KW-0812">Transmembrane</keyword>
<accession>A0A9D5D4Y0</accession>
<dbReference type="FunFam" id="3.30.1360.180:FF:000002">
    <property type="entry name" value="Alkaline-phosphatase-like family protein"/>
    <property type="match status" value="1"/>
</dbReference>
<proteinExistence type="predicted"/>
<dbReference type="PANTHER" id="PTHR10151:SF120">
    <property type="entry name" value="BIS(5'-ADENOSYL)-TRIPHOSPHATASE"/>
    <property type="match status" value="1"/>
</dbReference>
<dbReference type="InterPro" id="IPR017850">
    <property type="entry name" value="Alkaline_phosphatase_core_sf"/>
</dbReference>
<reference evidence="3" key="1">
    <citation type="submission" date="2021-03" db="EMBL/GenBank/DDBJ databases">
        <authorList>
            <person name="Li Z."/>
            <person name="Yang C."/>
        </authorList>
    </citation>
    <scope>NUCLEOTIDE SEQUENCE</scope>
    <source>
        <strain evidence="3">Dzin_1.0</strain>
        <tissue evidence="3">Leaf</tissue>
    </source>
</reference>
<dbReference type="EMBL" id="JAGGNH010000001">
    <property type="protein sequence ID" value="KAJ0985490.1"/>
    <property type="molecule type" value="Genomic_DNA"/>
</dbReference>